<evidence type="ECO:0000256" key="3">
    <source>
        <dbReference type="ARBA" id="ARBA00010803"/>
    </source>
</evidence>
<keyword evidence="4" id="KW-0158">Chromosome</keyword>
<dbReference type="HOGENOM" id="CLU_053037_0_0_1"/>
<reference evidence="8" key="1">
    <citation type="submission" date="2003-08" db="EMBL/GenBank/DDBJ databases">
        <authorList>
            <person name="Birren B."/>
            <person name="Nusbaum C."/>
            <person name="Abebe A."/>
            <person name="Abouelleil A."/>
            <person name="Adekoya E."/>
            <person name="Ait-zahra M."/>
            <person name="Allen N."/>
            <person name="Allen T."/>
            <person name="An P."/>
            <person name="Anderson M."/>
            <person name="Anderson S."/>
            <person name="Arachchi H."/>
            <person name="Armbruster J."/>
            <person name="Bachantsang P."/>
            <person name="Baldwin J."/>
            <person name="Barry A."/>
            <person name="Bayul T."/>
            <person name="Blitshsteyn B."/>
            <person name="Bloom T."/>
            <person name="Blye J."/>
            <person name="Boguslavskiy L."/>
            <person name="Borowsky M."/>
            <person name="Boukhgalter B."/>
            <person name="Brunache A."/>
            <person name="Butler J."/>
            <person name="Calixte N."/>
            <person name="Calvo S."/>
            <person name="Camarata J."/>
            <person name="Campo K."/>
            <person name="Chang J."/>
            <person name="Cheshatsang Y."/>
            <person name="Citroen M."/>
            <person name="Collymore A."/>
            <person name="Considine T."/>
            <person name="Cook A."/>
            <person name="Cooke P."/>
            <person name="Corum B."/>
            <person name="Cuomo C."/>
            <person name="David R."/>
            <person name="Dawoe T."/>
            <person name="Degray S."/>
            <person name="Dodge S."/>
            <person name="Dooley K."/>
            <person name="Dorje P."/>
            <person name="Dorjee K."/>
            <person name="Dorris L."/>
            <person name="Duffey N."/>
            <person name="Dupes A."/>
            <person name="Elkins T."/>
            <person name="Engels R."/>
            <person name="Erickson J."/>
            <person name="Farina A."/>
            <person name="Faro S."/>
            <person name="Ferreira P."/>
            <person name="Fischer H."/>
            <person name="Fitzgerald M."/>
            <person name="Foley K."/>
            <person name="Gage D."/>
            <person name="Galagan J."/>
            <person name="Gearin G."/>
            <person name="Gnerre S."/>
            <person name="Gnirke A."/>
            <person name="Goyette A."/>
            <person name="Graham J."/>
            <person name="Grandbois E."/>
            <person name="Gyaltsen K."/>
            <person name="Hafez N."/>
            <person name="Hagopian D."/>
            <person name="Hagos B."/>
            <person name="Hall J."/>
            <person name="Hatcher B."/>
            <person name="Heller A."/>
            <person name="Higgins H."/>
            <person name="Honan T."/>
            <person name="Horn A."/>
            <person name="Houde N."/>
            <person name="Hughes L."/>
            <person name="Hulme W."/>
            <person name="Husby E."/>
            <person name="Iliev I."/>
            <person name="Jaffe D."/>
            <person name="Jones C."/>
            <person name="Kamal M."/>
            <person name="Kamat A."/>
            <person name="Kamvysselis M."/>
            <person name="Karlsson E."/>
            <person name="Kells C."/>
            <person name="Kieu A."/>
            <person name="Kisner P."/>
            <person name="Kodira C."/>
            <person name="Kulbokas E."/>
            <person name="Labutti K."/>
            <person name="Lama D."/>
            <person name="Landers T."/>
            <person name="Leger J."/>
            <person name="Levine S."/>
            <person name="Lewis D."/>
            <person name="Lewis T."/>
            <person name="Lindblad-toh K."/>
            <person name="Liu X."/>
            <person name="Lokyitsang T."/>
            <person name="Lokyitsang Y."/>
            <person name="Lucien O."/>
            <person name="Lui A."/>
            <person name="Ma L.J."/>
            <person name="Mabbitt R."/>
            <person name="Macdonald J."/>
            <person name="Maclean C."/>
            <person name="Major J."/>
            <person name="Manning J."/>
            <person name="Marabella R."/>
            <person name="Maru K."/>
            <person name="Matthews C."/>
            <person name="Mauceli E."/>
            <person name="Mccarthy M."/>
            <person name="Mcdonough S."/>
            <person name="Mcghee T."/>
            <person name="Meldrim J."/>
            <person name="Meneus L."/>
            <person name="Mesirov J."/>
            <person name="Mihalev A."/>
            <person name="Mihova T."/>
            <person name="Mikkelsen T."/>
            <person name="Mlenga V."/>
            <person name="Moru K."/>
            <person name="Mozes J."/>
            <person name="Mulrain L."/>
            <person name="Munson G."/>
            <person name="Naylor J."/>
            <person name="Newes C."/>
            <person name="Nguyen C."/>
            <person name="Nguyen N."/>
            <person name="Nguyen T."/>
            <person name="Nicol R."/>
            <person name="Nielsen C."/>
            <person name="Nizzari M."/>
            <person name="Norbu C."/>
            <person name="Norbu N."/>
            <person name="O'donnell P."/>
            <person name="Okoawo O."/>
            <person name="O'leary S."/>
            <person name="Omotosho B."/>
            <person name="O'neill K."/>
            <person name="Osman S."/>
            <person name="Parker S."/>
            <person name="Perrin D."/>
            <person name="Phunkhang P."/>
            <person name="Piqani B."/>
            <person name="Purcell S."/>
            <person name="Rachupka T."/>
            <person name="Ramasamy U."/>
            <person name="Rameau R."/>
            <person name="Ray V."/>
            <person name="Raymond C."/>
            <person name="Retta R."/>
            <person name="Richardson S."/>
            <person name="Rise C."/>
            <person name="Rodriguez J."/>
            <person name="Rogers J."/>
            <person name="Rogov P."/>
            <person name="Rutman M."/>
            <person name="Schupbach R."/>
            <person name="Seaman C."/>
            <person name="Settipalli S."/>
            <person name="Sharpe T."/>
            <person name="Sheridan J."/>
            <person name="Sherpa N."/>
            <person name="Shi J."/>
            <person name="Smirnov S."/>
            <person name="Smith C."/>
            <person name="Sougnez C."/>
            <person name="Spencer B."/>
            <person name="Stalker J."/>
            <person name="Stange-thomann N."/>
            <person name="Stavropoulos S."/>
            <person name="Stetson K."/>
            <person name="Stone C."/>
            <person name="Stone S."/>
            <person name="Stubbs M."/>
            <person name="Talamas J."/>
            <person name="Tchuinga P."/>
            <person name="Tenzing P."/>
            <person name="Tesfaye S."/>
            <person name="Theodore J."/>
            <person name="Thoulutsang Y."/>
            <person name="Topham K."/>
            <person name="Towey S."/>
            <person name="Tsamla T."/>
            <person name="Tsomo N."/>
            <person name="Vallee D."/>
            <person name="Vassiliev H."/>
            <person name="Venkataraman V."/>
            <person name="Vinson J."/>
            <person name="Vo A."/>
            <person name="Wade C."/>
            <person name="Wang S."/>
            <person name="Wangchuk T."/>
            <person name="Wangdi T."/>
            <person name="Whittaker C."/>
            <person name="Wilkinson J."/>
            <person name="Wu Y."/>
            <person name="Wyman D."/>
            <person name="Yadav S."/>
            <person name="Yang S."/>
            <person name="Yang X."/>
            <person name="Yeager S."/>
            <person name="Yee E."/>
            <person name="Young G."/>
            <person name="Zainoun J."/>
            <person name="Zembeck L."/>
            <person name="Zimmer A."/>
            <person name="Zody M."/>
            <person name="Lander E."/>
        </authorList>
    </citation>
    <scope>NUCLEOTIDE SEQUENCE [LARGE SCALE GENOMIC DNA]</scope>
</reference>
<feature type="compositionally biased region" description="Basic and acidic residues" evidence="6">
    <location>
        <begin position="7"/>
        <end position="25"/>
    </location>
</feature>
<dbReference type="PANTHER" id="PTHR13386">
    <property type="entry name" value="HISTONE PARYLATION FACTOR 1"/>
    <property type="match status" value="1"/>
</dbReference>
<evidence type="ECO:0000256" key="5">
    <source>
        <dbReference type="ARBA" id="ARBA00023242"/>
    </source>
</evidence>
<sequence length="334" mass="39029">MPKKRKSFDLPEKSSKSAKKHEENDTDLKERIEKLYGIPFQQDFYDFWKLCIDLKSQNPLDCLLCVGLRLVGPFYYLHHIDKQDTSKPPEYYHLKWRHYYDTPEFLTLLISTRNKGYHVGYFNDDPSDVEAIVASNTAKDGQYTVQGDNLFAAVSSHIQNYLKNANKEETEVAKEIQTKLEKIAQEKVYSLQLKSEKVKIREKKMVVAKSFHKLGIVVPVVNDVGYRPLPHKDNQLEKLFKKITDAKDDSIRMEAFEPIQEMVTFIQFANDECDYGMGLELGIDVFVNGSKYFFKLSNNLLMMAYKLLKRNLYAKIIENHLKDRKMENVDRLNT</sequence>
<evidence type="ECO:0008006" key="9">
    <source>
        <dbReference type="Google" id="ProtNLM"/>
    </source>
</evidence>
<dbReference type="FunCoup" id="H2YYQ8">
    <property type="interactions" value="91"/>
</dbReference>
<comment type="subcellular location">
    <subcellularLocation>
        <location evidence="2">Chromosome</location>
    </subcellularLocation>
    <subcellularLocation>
        <location evidence="1">Nucleus</location>
    </subcellularLocation>
</comment>
<accession>H2YYQ8</accession>
<dbReference type="GO" id="GO:0072572">
    <property type="term" value="F:poly-ADP-D-ribose binding"/>
    <property type="evidence" value="ECO:0007669"/>
    <property type="project" value="TreeGrafter"/>
</dbReference>
<feature type="region of interest" description="Disordered" evidence="6">
    <location>
        <begin position="1"/>
        <end position="25"/>
    </location>
</feature>
<evidence type="ECO:0000256" key="1">
    <source>
        <dbReference type="ARBA" id="ARBA00004123"/>
    </source>
</evidence>
<dbReference type="InterPro" id="IPR019361">
    <property type="entry name" value="HPF1"/>
</dbReference>
<dbReference type="Pfam" id="PF10228">
    <property type="entry name" value="HPF1"/>
    <property type="match status" value="1"/>
</dbReference>
<name>H2YYQ8_CIOSA</name>
<dbReference type="GO" id="GO:0005694">
    <property type="term" value="C:chromosome"/>
    <property type="evidence" value="ECO:0007669"/>
    <property type="project" value="UniProtKB-SubCell"/>
</dbReference>
<keyword evidence="5" id="KW-0539">Nucleus</keyword>
<reference evidence="7" key="2">
    <citation type="submission" date="2025-08" db="UniProtKB">
        <authorList>
            <consortium name="Ensembl"/>
        </authorList>
    </citation>
    <scope>IDENTIFICATION</scope>
</reference>
<organism evidence="7 8">
    <name type="scientific">Ciona savignyi</name>
    <name type="common">Pacific transparent sea squirt</name>
    <dbReference type="NCBI Taxonomy" id="51511"/>
    <lineage>
        <taxon>Eukaryota</taxon>
        <taxon>Metazoa</taxon>
        <taxon>Chordata</taxon>
        <taxon>Tunicata</taxon>
        <taxon>Ascidiacea</taxon>
        <taxon>Phlebobranchia</taxon>
        <taxon>Cionidae</taxon>
        <taxon>Ciona</taxon>
    </lineage>
</organism>
<evidence type="ECO:0000313" key="7">
    <source>
        <dbReference type="Ensembl" id="ENSCSAVP00000010469.1"/>
    </source>
</evidence>
<reference evidence="7" key="3">
    <citation type="submission" date="2025-09" db="UniProtKB">
        <authorList>
            <consortium name="Ensembl"/>
        </authorList>
    </citation>
    <scope>IDENTIFICATION</scope>
</reference>
<comment type="similarity">
    <text evidence="3">Belongs to the HPF1 family.</text>
</comment>
<evidence type="ECO:0000313" key="8">
    <source>
        <dbReference type="Proteomes" id="UP000007875"/>
    </source>
</evidence>
<dbReference type="STRING" id="51511.ENSCSAVP00000010469"/>
<dbReference type="InParanoid" id="H2YYQ8"/>
<evidence type="ECO:0000256" key="4">
    <source>
        <dbReference type="ARBA" id="ARBA00022454"/>
    </source>
</evidence>
<protein>
    <recommendedName>
        <fullName evidence="9">Histone PARylation factor 1</fullName>
    </recommendedName>
</protein>
<dbReference type="Proteomes" id="UP000007875">
    <property type="component" value="Unassembled WGS sequence"/>
</dbReference>
<dbReference type="GO" id="GO:0005634">
    <property type="term" value="C:nucleus"/>
    <property type="evidence" value="ECO:0007669"/>
    <property type="project" value="UniProtKB-SubCell"/>
</dbReference>
<dbReference type="AlphaFoldDB" id="H2YYQ8"/>
<dbReference type="eggNOG" id="KOG3952">
    <property type="taxonomic scope" value="Eukaryota"/>
</dbReference>
<dbReference type="GO" id="GO:0006974">
    <property type="term" value="P:DNA damage response"/>
    <property type="evidence" value="ECO:0007669"/>
    <property type="project" value="InterPro"/>
</dbReference>
<dbReference type="GO" id="GO:0042393">
    <property type="term" value="F:histone binding"/>
    <property type="evidence" value="ECO:0007669"/>
    <property type="project" value="InterPro"/>
</dbReference>
<dbReference type="OMA" id="HKELHML"/>
<dbReference type="PANTHER" id="PTHR13386:SF1">
    <property type="entry name" value="HISTONE PARYLATION FACTOR 1"/>
    <property type="match status" value="1"/>
</dbReference>
<dbReference type="Ensembl" id="ENSCSAVT00000010596.1">
    <property type="protein sequence ID" value="ENSCSAVP00000010469.1"/>
    <property type="gene ID" value="ENSCSAVG00000006165.1"/>
</dbReference>
<dbReference type="GeneTree" id="ENSGT00390000014876"/>
<proteinExistence type="inferred from homology"/>
<evidence type="ECO:0000256" key="2">
    <source>
        <dbReference type="ARBA" id="ARBA00004286"/>
    </source>
</evidence>
<evidence type="ECO:0000256" key="6">
    <source>
        <dbReference type="SAM" id="MobiDB-lite"/>
    </source>
</evidence>
<keyword evidence="8" id="KW-1185">Reference proteome</keyword>